<evidence type="ECO:0000256" key="5">
    <source>
        <dbReference type="ARBA" id="ARBA00022723"/>
    </source>
</evidence>
<comment type="subcellular location">
    <subcellularLocation>
        <location evidence="1">Membrane</location>
    </subcellularLocation>
</comment>
<reference evidence="14 15" key="1">
    <citation type="journal article" date="2018" name="Science">
        <title>The opium poppy genome and morphinan production.</title>
        <authorList>
            <person name="Guo L."/>
            <person name="Winzer T."/>
            <person name="Yang X."/>
            <person name="Li Y."/>
            <person name="Ning Z."/>
            <person name="He Z."/>
            <person name="Teodor R."/>
            <person name="Lu Y."/>
            <person name="Bowser T.A."/>
            <person name="Graham I.A."/>
            <person name="Ye K."/>
        </authorList>
    </citation>
    <scope>NUCLEOTIDE SEQUENCE [LARGE SCALE GENOMIC DNA]</scope>
    <source>
        <strain evidence="15">cv. HN1</strain>
        <tissue evidence="14">Leaves</tissue>
    </source>
</reference>
<evidence type="ECO:0000256" key="11">
    <source>
        <dbReference type="PIRSR" id="PIRSR602401-1"/>
    </source>
</evidence>
<dbReference type="EMBL" id="CM010723">
    <property type="protein sequence ID" value="RZC78034.1"/>
    <property type="molecule type" value="Genomic_DNA"/>
</dbReference>
<keyword evidence="4 13" id="KW-0812">Transmembrane</keyword>
<feature type="transmembrane region" description="Helical" evidence="13">
    <location>
        <begin position="12"/>
        <end position="36"/>
    </location>
</feature>
<evidence type="ECO:0000256" key="2">
    <source>
        <dbReference type="ARBA" id="ARBA00010617"/>
    </source>
</evidence>
<evidence type="ECO:0000256" key="7">
    <source>
        <dbReference type="ARBA" id="ARBA00023002"/>
    </source>
</evidence>
<dbReference type="InterPro" id="IPR017972">
    <property type="entry name" value="Cyt_P450_CS"/>
</dbReference>
<proteinExistence type="inferred from homology"/>
<dbReference type="AlphaFoldDB" id="A0A4Y7KXL3"/>
<keyword evidence="9 12" id="KW-0503">Monooxygenase</keyword>
<comment type="similarity">
    <text evidence="2 12">Belongs to the cytochrome P450 family.</text>
</comment>
<keyword evidence="8 11" id="KW-0408">Iron</keyword>
<name>A0A4Y7KXL3_PAPSO</name>
<sequence>MEELLLLPQLLLKIFITLVVISLCSLSLHFYTISILNPRKLRSKLIKQGIRGPAPSSFIYGNIPDMKRIQSSKFLKISSTGEQNIINHDYFHKLFSYFELWGNEYGPVFTYSTGNVQIIYVSKPEMVKEISQWTSLDLGKPSFLKRDRGPLLGQGIFTSNGSLWVHQRKIIAPEFFMEKVKGMMNLMVDSATNMLKLWESKVQNEGGVADIRVDLDLRNFSADIISRACFGSSYIRGKEIFTKLRALQQIMAIQGLHMGVPGLRHLPTKNNRDLWKLEKEIALLILKVVKERREAKSENDLLQMILEGADSVDSGLDNTDQFIVDNCKNIYFAGHETTATSASWILVLLAASPEWQSRVRAEVENICAGSLPNFSMLRKMKKLTMVIHEALRLYPPAAFVTREAFQDITIADMQVAKGTNIWIPIIKLHQDPKIWGPDAHEFNPDRFSRGIVGACKAPQAYMPFGIGPRTCLGQNFAMVELKIVMSLILSKFYFTVSPKYRHSPAFRLVIEPEHGVDLVIKRT</sequence>
<evidence type="ECO:0000256" key="4">
    <source>
        <dbReference type="ARBA" id="ARBA00022692"/>
    </source>
</evidence>
<gene>
    <name evidence="14" type="ORF">C5167_002226</name>
</gene>
<dbReference type="PRINTS" id="PR00385">
    <property type="entry name" value="P450"/>
</dbReference>
<evidence type="ECO:0000313" key="15">
    <source>
        <dbReference type="Proteomes" id="UP000316621"/>
    </source>
</evidence>
<comment type="cofactor">
    <cofactor evidence="11">
        <name>heme</name>
        <dbReference type="ChEBI" id="CHEBI:30413"/>
    </cofactor>
</comment>
<dbReference type="InterPro" id="IPR036396">
    <property type="entry name" value="Cyt_P450_sf"/>
</dbReference>
<evidence type="ECO:0000256" key="12">
    <source>
        <dbReference type="RuleBase" id="RU000461"/>
    </source>
</evidence>
<keyword evidence="3 11" id="KW-0349">Heme</keyword>
<dbReference type="InterPro" id="IPR050665">
    <property type="entry name" value="Cytochrome_P450_Monooxygen"/>
</dbReference>
<organism evidence="14 15">
    <name type="scientific">Papaver somniferum</name>
    <name type="common">Opium poppy</name>
    <dbReference type="NCBI Taxonomy" id="3469"/>
    <lineage>
        <taxon>Eukaryota</taxon>
        <taxon>Viridiplantae</taxon>
        <taxon>Streptophyta</taxon>
        <taxon>Embryophyta</taxon>
        <taxon>Tracheophyta</taxon>
        <taxon>Spermatophyta</taxon>
        <taxon>Magnoliopsida</taxon>
        <taxon>Ranunculales</taxon>
        <taxon>Papaveraceae</taxon>
        <taxon>Papaveroideae</taxon>
        <taxon>Papaver</taxon>
    </lineage>
</organism>
<evidence type="ECO:0000256" key="9">
    <source>
        <dbReference type="ARBA" id="ARBA00023033"/>
    </source>
</evidence>
<protein>
    <recommendedName>
        <fullName evidence="16">Cytochrome P450</fullName>
    </recommendedName>
</protein>
<dbReference type="PANTHER" id="PTHR24282:SF196">
    <property type="entry name" value="CYTOCHROME P450 714C2"/>
    <property type="match status" value="1"/>
</dbReference>
<dbReference type="GO" id="GO:0033075">
    <property type="term" value="P:isoquinoline alkaloid biosynthetic process"/>
    <property type="evidence" value="ECO:0007669"/>
    <property type="project" value="UniProtKB-ARBA"/>
</dbReference>
<keyword evidence="7 12" id="KW-0560">Oxidoreductase</keyword>
<evidence type="ECO:0000256" key="1">
    <source>
        <dbReference type="ARBA" id="ARBA00004370"/>
    </source>
</evidence>
<evidence type="ECO:0000256" key="10">
    <source>
        <dbReference type="ARBA" id="ARBA00023136"/>
    </source>
</evidence>
<dbReference type="GO" id="GO:0004497">
    <property type="term" value="F:monooxygenase activity"/>
    <property type="evidence" value="ECO:0007669"/>
    <property type="project" value="UniProtKB-KW"/>
</dbReference>
<evidence type="ECO:0000256" key="8">
    <source>
        <dbReference type="ARBA" id="ARBA00023004"/>
    </source>
</evidence>
<dbReference type="Proteomes" id="UP000316621">
    <property type="component" value="Chromosome 9"/>
</dbReference>
<dbReference type="OMA" id="GLASCPH"/>
<evidence type="ECO:0000256" key="3">
    <source>
        <dbReference type="ARBA" id="ARBA00022617"/>
    </source>
</evidence>
<dbReference type="SUPFAM" id="SSF48264">
    <property type="entry name" value="Cytochrome P450"/>
    <property type="match status" value="1"/>
</dbReference>
<keyword evidence="15" id="KW-1185">Reference proteome</keyword>
<feature type="binding site" description="axial binding residue" evidence="11">
    <location>
        <position position="471"/>
    </location>
    <ligand>
        <name>heme</name>
        <dbReference type="ChEBI" id="CHEBI:30413"/>
    </ligand>
    <ligandPart>
        <name>Fe</name>
        <dbReference type="ChEBI" id="CHEBI:18248"/>
    </ligandPart>
</feature>
<dbReference type="Pfam" id="PF00067">
    <property type="entry name" value="p450"/>
    <property type="match status" value="1"/>
</dbReference>
<keyword evidence="10 13" id="KW-0472">Membrane</keyword>
<dbReference type="InterPro" id="IPR002401">
    <property type="entry name" value="Cyt_P450_E_grp-I"/>
</dbReference>
<accession>A0A4Y7KXL3</accession>
<evidence type="ECO:0000313" key="14">
    <source>
        <dbReference type="EMBL" id="RZC78034.1"/>
    </source>
</evidence>
<dbReference type="STRING" id="3469.A0A4Y7KXL3"/>
<dbReference type="GO" id="GO:0005506">
    <property type="term" value="F:iron ion binding"/>
    <property type="evidence" value="ECO:0007669"/>
    <property type="project" value="InterPro"/>
</dbReference>
<dbReference type="PRINTS" id="PR00463">
    <property type="entry name" value="EP450I"/>
</dbReference>
<evidence type="ECO:0000256" key="6">
    <source>
        <dbReference type="ARBA" id="ARBA00022989"/>
    </source>
</evidence>
<evidence type="ECO:0008006" key="16">
    <source>
        <dbReference type="Google" id="ProtNLM"/>
    </source>
</evidence>
<dbReference type="OrthoDB" id="1470350at2759"/>
<dbReference type="GO" id="GO:0016020">
    <property type="term" value="C:membrane"/>
    <property type="evidence" value="ECO:0007669"/>
    <property type="project" value="UniProtKB-SubCell"/>
</dbReference>
<evidence type="ECO:0000256" key="13">
    <source>
        <dbReference type="SAM" id="Phobius"/>
    </source>
</evidence>
<keyword evidence="5 11" id="KW-0479">Metal-binding</keyword>
<dbReference type="InterPro" id="IPR001128">
    <property type="entry name" value="Cyt_P450"/>
</dbReference>
<dbReference type="Gramene" id="RZC78034">
    <property type="protein sequence ID" value="RZC78034"/>
    <property type="gene ID" value="C5167_002226"/>
</dbReference>
<dbReference type="GO" id="GO:0020037">
    <property type="term" value="F:heme binding"/>
    <property type="evidence" value="ECO:0007669"/>
    <property type="project" value="InterPro"/>
</dbReference>
<dbReference type="PROSITE" id="PS00086">
    <property type="entry name" value="CYTOCHROME_P450"/>
    <property type="match status" value="1"/>
</dbReference>
<dbReference type="GO" id="GO:0016705">
    <property type="term" value="F:oxidoreductase activity, acting on paired donors, with incorporation or reduction of molecular oxygen"/>
    <property type="evidence" value="ECO:0007669"/>
    <property type="project" value="InterPro"/>
</dbReference>
<dbReference type="Gene3D" id="1.10.630.10">
    <property type="entry name" value="Cytochrome P450"/>
    <property type="match status" value="1"/>
</dbReference>
<keyword evidence="6 13" id="KW-1133">Transmembrane helix</keyword>
<dbReference type="PANTHER" id="PTHR24282">
    <property type="entry name" value="CYTOCHROME P450 FAMILY MEMBER"/>
    <property type="match status" value="1"/>
</dbReference>